<accession>A0AAY5KH70</accession>
<sequence length="152" mass="17080">MGSRKELSKDLRNKVMKLYKDGKGYQKISKALQMPVSTIQSFIKKWKIQGSLDTKPRSGIAKKISAKTVRRIVRDTKKNPQVTSGEIQAAQEKDGVVVSSSTIQQYKNKKIAAWSSFQKEAFTAPMPQKSLVTICLTTPWHTSQLLAHCNLE</sequence>
<dbReference type="InterPro" id="IPR057667">
    <property type="entry name" value="HTH_SB"/>
</dbReference>
<reference evidence="2" key="2">
    <citation type="submission" date="2025-08" db="UniProtKB">
        <authorList>
            <consortium name="Ensembl"/>
        </authorList>
    </citation>
    <scope>IDENTIFICATION</scope>
</reference>
<proteinExistence type="predicted"/>
<reference evidence="2" key="3">
    <citation type="submission" date="2025-09" db="UniProtKB">
        <authorList>
            <consortium name="Ensembl"/>
        </authorList>
    </citation>
    <scope>IDENTIFICATION</scope>
</reference>
<dbReference type="GeneTree" id="ENSGT01120000277580"/>
<protein>
    <recommendedName>
        <fullName evidence="1">Sleeping Beauty transposase HTH domain-containing protein</fullName>
    </recommendedName>
</protein>
<feature type="domain" description="Sleeping Beauty transposase HTH" evidence="1">
    <location>
        <begin position="1"/>
        <end position="49"/>
    </location>
</feature>
<dbReference type="InterPro" id="IPR036388">
    <property type="entry name" value="WH-like_DNA-bd_sf"/>
</dbReference>
<evidence type="ECO:0000313" key="3">
    <source>
        <dbReference type="Proteomes" id="UP000265140"/>
    </source>
</evidence>
<evidence type="ECO:0000259" key="1">
    <source>
        <dbReference type="Pfam" id="PF25787"/>
    </source>
</evidence>
<dbReference type="AlphaFoldDB" id="A0AAY5KH70"/>
<keyword evidence="3" id="KW-1185">Reference proteome</keyword>
<dbReference type="SUPFAM" id="SSF46689">
    <property type="entry name" value="Homeodomain-like"/>
    <property type="match status" value="1"/>
</dbReference>
<dbReference type="Ensembl" id="ENSELUT00000097107.1">
    <property type="protein sequence ID" value="ENSELUP00000085712.1"/>
    <property type="gene ID" value="ENSELUG00000036922.1"/>
</dbReference>
<name>A0AAY5KH70_ESOLU</name>
<evidence type="ECO:0000313" key="2">
    <source>
        <dbReference type="Ensembl" id="ENSELUP00000085712.1"/>
    </source>
</evidence>
<reference evidence="2 3" key="1">
    <citation type="submission" date="2020-02" db="EMBL/GenBank/DDBJ databases">
        <title>Esox lucius (northern pike) genome, fEsoLuc1, primary haplotype.</title>
        <authorList>
            <person name="Myers G."/>
            <person name="Karagic N."/>
            <person name="Meyer A."/>
            <person name="Pippel M."/>
            <person name="Reichard M."/>
            <person name="Winkler S."/>
            <person name="Tracey A."/>
            <person name="Sims Y."/>
            <person name="Howe K."/>
            <person name="Rhie A."/>
            <person name="Formenti G."/>
            <person name="Durbin R."/>
            <person name="Fedrigo O."/>
            <person name="Jarvis E.D."/>
        </authorList>
    </citation>
    <scope>NUCLEOTIDE SEQUENCE [LARGE SCALE GENOMIC DNA]</scope>
</reference>
<dbReference type="Proteomes" id="UP000265140">
    <property type="component" value="Chromosome 7"/>
</dbReference>
<organism evidence="2 3">
    <name type="scientific">Esox lucius</name>
    <name type="common">Northern pike</name>
    <dbReference type="NCBI Taxonomy" id="8010"/>
    <lineage>
        <taxon>Eukaryota</taxon>
        <taxon>Metazoa</taxon>
        <taxon>Chordata</taxon>
        <taxon>Craniata</taxon>
        <taxon>Vertebrata</taxon>
        <taxon>Euteleostomi</taxon>
        <taxon>Actinopterygii</taxon>
        <taxon>Neopterygii</taxon>
        <taxon>Teleostei</taxon>
        <taxon>Protacanthopterygii</taxon>
        <taxon>Esociformes</taxon>
        <taxon>Esocidae</taxon>
        <taxon>Esox</taxon>
    </lineage>
</organism>
<dbReference type="Pfam" id="PF25787">
    <property type="entry name" value="HTH_SB"/>
    <property type="match status" value="1"/>
</dbReference>
<dbReference type="InterPro" id="IPR009057">
    <property type="entry name" value="Homeodomain-like_sf"/>
</dbReference>
<dbReference type="Gene3D" id="1.10.10.10">
    <property type="entry name" value="Winged helix-like DNA-binding domain superfamily/Winged helix DNA-binding domain"/>
    <property type="match status" value="1"/>
</dbReference>